<evidence type="ECO:0000313" key="2">
    <source>
        <dbReference type="Proteomes" id="UP001295740"/>
    </source>
</evidence>
<keyword evidence="2" id="KW-1185">Reference proteome</keyword>
<comment type="caution">
    <text evidence="1">The sequence shown here is derived from an EMBL/GenBank/DDBJ whole genome shotgun (WGS) entry which is preliminary data.</text>
</comment>
<evidence type="ECO:0000313" key="1">
    <source>
        <dbReference type="EMBL" id="CAJ2501998.1"/>
    </source>
</evidence>
<dbReference type="AlphaFoldDB" id="A0AAI8V6Q0"/>
<protein>
    <submittedName>
        <fullName evidence="1">Uu.00g048510.m01.CDS01</fullName>
    </submittedName>
</protein>
<dbReference type="EMBL" id="CAUWAG010000003">
    <property type="protein sequence ID" value="CAJ2501998.1"/>
    <property type="molecule type" value="Genomic_DNA"/>
</dbReference>
<organism evidence="1 2">
    <name type="scientific">Anthostomella pinea</name>
    <dbReference type="NCBI Taxonomy" id="933095"/>
    <lineage>
        <taxon>Eukaryota</taxon>
        <taxon>Fungi</taxon>
        <taxon>Dikarya</taxon>
        <taxon>Ascomycota</taxon>
        <taxon>Pezizomycotina</taxon>
        <taxon>Sordariomycetes</taxon>
        <taxon>Xylariomycetidae</taxon>
        <taxon>Xylariales</taxon>
        <taxon>Xylariaceae</taxon>
        <taxon>Anthostomella</taxon>
    </lineage>
</organism>
<dbReference type="Proteomes" id="UP001295740">
    <property type="component" value="Unassembled WGS sequence"/>
</dbReference>
<gene>
    <name evidence="1" type="ORF">KHLLAP_LOCUS2466</name>
</gene>
<sequence length="194" mass="21695">MAHRTPTPPSATGHMEKRVYDGVVAYRQYVTDISPDTELKSGGSHINGQRNRETVRRAGPAPVERASMWHRTGLQRPNPHDALTFPKSGTLTTLTTLTTLLYMQNAEQVVSTIMWAVMNRDLEGKGDKYLERCKISEPAPEGPKGIEPGYIPWAYNESDAKRPYAFTPEARGLRTRRAEQVSCELHGFTVPTTL</sequence>
<accession>A0AAI8V6Q0</accession>
<name>A0AAI8V6Q0_9PEZI</name>
<reference evidence="1" key="1">
    <citation type="submission" date="2023-10" db="EMBL/GenBank/DDBJ databases">
        <authorList>
            <person name="Hackl T."/>
        </authorList>
    </citation>
    <scope>NUCLEOTIDE SEQUENCE</scope>
</reference>
<proteinExistence type="predicted"/>